<dbReference type="SUPFAM" id="SSF48163">
    <property type="entry name" value="An anticodon-binding domain of class I aminoacyl-tRNA synthetases"/>
    <property type="match status" value="1"/>
</dbReference>
<dbReference type="InterPro" id="IPR002904">
    <property type="entry name" value="Lys-tRNA-ligase"/>
</dbReference>
<dbReference type="InterPro" id="IPR008925">
    <property type="entry name" value="aa_tRNA-synth_I_cd-bd_sf"/>
</dbReference>
<dbReference type="NCBIfam" id="TIGR00467">
    <property type="entry name" value="lysS_arch"/>
    <property type="match status" value="1"/>
</dbReference>
<evidence type="ECO:0000256" key="8">
    <source>
        <dbReference type="ARBA" id="ARBA00023146"/>
    </source>
</evidence>
<comment type="similarity">
    <text evidence="2 10">Belongs to the class-I aminoacyl-tRNA synthetase family.</text>
</comment>
<keyword evidence="4 10" id="KW-0436">Ligase</keyword>
<evidence type="ECO:0000256" key="6">
    <source>
        <dbReference type="ARBA" id="ARBA00022840"/>
    </source>
</evidence>
<gene>
    <name evidence="10" type="primary">lysS</name>
    <name evidence="11" type="ORF">DC28_04665</name>
</gene>
<evidence type="ECO:0000256" key="9">
    <source>
        <dbReference type="ARBA" id="ARBA00048573"/>
    </source>
</evidence>
<evidence type="ECO:0000256" key="7">
    <source>
        <dbReference type="ARBA" id="ARBA00022917"/>
    </source>
</evidence>
<organism evidence="11 12">
    <name type="scientific">Spirochaeta lutea</name>
    <dbReference type="NCBI Taxonomy" id="1480694"/>
    <lineage>
        <taxon>Bacteria</taxon>
        <taxon>Pseudomonadati</taxon>
        <taxon>Spirochaetota</taxon>
        <taxon>Spirochaetia</taxon>
        <taxon>Spirochaetales</taxon>
        <taxon>Spirochaetaceae</taxon>
        <taxon>Spirochaeta</taxon>
    </lineage>
</organism>
<evidence type="ECO:0000313" key="12">
    <source>
        <dbReference type="Proteomes" id="UP000029692"/>
    </source>
</evidence>
<dbReference type="eggNOG" id="COG1384">
    <property type="taxonomic scope" value="Bacteria"/>
</dbReference>
<comment type="caution">
    <text evidence="11">The sequence shown here is derived from an EMBL/GenBank/DDBJ whole genome shotgun (WGS) entry which is preliminary data.</text>
</comment>
<dbReference type="PANTHER" id="PTHR37940:SF1">
    <property type="entry name" value="LYSINE--TRNA LIGASE"/>
    <property type="match status" value="1"/>
</dbReference>
<protein>
    <recommendedName>
        <fullName evidence="10">Lysine--tRNA ligase</fullName>
        <ecNumber evidence="10">6.1.1.6</ecNumber>
    </recommendedName>
    <alternativeName>
        <fullName evidence="10">Lysyl-tRNA synthetase</fullName>
        <shortName evidence="10">LysRS</shortName>
    </alternativeName>
</protein>
<accession>A0A098R3P3</accession>
<dbReference type="Gene3D" id="1.10.10.770">
    <property type="match status" value="1"/>
</dbReference>
<evidence type="ECO:0000256" key="4">
    <source>
        <dbReference type="ARBA" id="ARBA00022598"/>
    </source>
</evidence>
<dbReference type="Gene3D" id="3.40.50.620">
    <property type="entry name" value="HUPs"/>
    <property type="match status" value="2"/>
</dbReference>
<evidence type="ECO:0000256" key="3">
    <source>
        <dbReference type="ARBA" id="ARBA00022490"/>
    </source>
</evidence>
<keyword evidence="3 10" id="KW-0963">Cytoplasm</keyword>
<dbReference type="InterPro" id="IPR014729">
    <property type="entry name" value="Rossmann-like_a/b/a_fold"/>
</dbReference>
<keyword evidence="7 10" id="KW-0648">Protein biosynthesis</keyword>
<proteinExistence type="inferred from homology"/>
<dbReference type="InterPro" id="IPR020751">
    <property type="entry name" value="aa-tRNA-synth_I_codon-bd_sub2"/>
</dbReference>
<comment type="caution">
    <text evidence="10">Lacks conserved residue(s) required for the propagation of feature annotation.</text>
</comment>
<dbReference type="PROSITE" id="PS00178">
    <property type="entry name" value="AA_TRNA_LIGASE_I"/>
    <property type="match status" value="1"/>
</dbReference>
<name>A0A098R3P3_9SPIO</name>
<evidence type="ECO:0000256" key="5">
    <source>
        <dbReference type="ARBA" id="ARBA00022741"/>
    </source>
</evidence>
<evidence type="ECO:0000313" key="11">
    <source>
        <dbReference type="EMBL" id="KGE73302.1"/>
    </source>
</evidence>
<dbReference type="EMBL" id="JNUP01000040">
    <property type="protein sequence ID" value="KGE73302.1"/>
    <property type="molecule type" value="Genomic_DNA"/>
</dbReference>
<dbReference type="OrthoDB" id="9803151at2"/>
<reference evidence="11 12" key="1">
    <citation type="submission" date="2014-05" db="EMBL/GenBank/DDBJ databases">
        <title>De novo Genome Sequence of Spirocheata sp.</title>
        <authorList>
            <person name="Shivani Y."/>
            <person name="Subhash Y."/>
            <person name="Tushar L."/>
            <person name="Sasikala C."/>
            <person name="Ramana C.V."/>
        </authorList>
    </citation>
    <scope>NUCLEOTIDE SEQUENCE [LARGE SCALE GENOMIC DNA]</scope>
    <source>
        <strain evidence="11 12">JC230</strain>
    </source>
</reference>
<dbReference type="RefSeq" id="WP_037546421.1">
    <property type="nucleotide sequence ID" value="NZ_JNUP01000040.1"/>
</dbReference>
<comment type="subcellular location">
    <subcellularLocation>
        <location evidence="1 10">Cytoplasm</location>
    </subcellularLocation>
</comment>
<dbReference type="AlphaFoldDB" id="A0A098R3P3"/>
<dbReference type="Gene3D" id="6.10.20.10">
    <property type="entry name" value="Lysine tRNA ligase, stem contact fold domain"/>
    <property type="match status" value="1"/>
</dbReference>
<dbReference type="GO" id="GO:0005737">
    <property type="term" value="C:cytoplasm"/>
    <property type="evidence" value="ECO:0007669"/>
    <property type="project" value="UniProtKB-SubCell"/>
</dbReference>
<evidence type="ECO:0000256" key="10">
    <source>
        <dbReference type="HAMAP-Rule" id="MF_00177"/>
    </source>
</evidence>
<keyword evidence="12" id="KW-1185">Reference proteome</keyword>
<dbReference type="GO" id="GO:0000049">
    <property type="term" value="F:tRNA binding"/>
    <property type="evidence" value="ECO:0007669"/>
    <property type="project" value="InterPro"/>
</dbReference>
<dbReference type="InterPro" id="IPR001412">
    <property type="entry name" value="aa-tRNA-synth_I_CS"/>
</dbReference>
<evidence type="ECO:0000256" key="1">
    <source>
        <dbReference type="ARBA" id="ARBA00004496"/>
    </source>
</evidence>
<dbReference type="GO" id="GO:0005524">
    <property type="term" value="F:ATP binding"/>
    <property type="evidence" value="ECO:0007669"/>
    <property type="project" value="UniProtKB-UniRule"/>
</dbReference>
<dbReference type="GO" id="GO:0004824">
    <property type="term" value="F:lysine-tRNA ligase activity"/>
    <property type="evidence" value="ECO:0007669"/>
    <property type="project" value="UniProtKB-UniRule"/>
</dbReference>
<dbReference type="GO" id="GO:0006430">
    <property type="term" value="P:lysyl-tRNA aminoacylation"/>
    <property type="evidence" value="ECO:0007669"/>
    <property type="project" value="UniProtKB-UniRule"/>
</dbReference>
<keyword evidence="8 10" id="KW-0030">Aminoacyl-tRNA synthetase</keyword>
<dbReference type="EC" id="6.1.1.6" evidence="10"/>
<keyword evidence="6 10" id="KW-0067">ATP-binding</keyword>
<dbReference type="SUPFAM" id="SSF52374">
    <property type="entry name" value="Nucleotidylyl transferase"/>
    <property type="match status" value="1"/>
</dbReference>
<keyword evidence="5 10" id="KW-0547">Nucleotide-binding</keyword>
<dbReference type="HAMAP" id="MF_00177">
    <property type="entry name" value="Lys_tRNA_synth_class1"/>
    <property type="match status" value="1"/>
</dbReference>
<feature type="short sequence motif" description="'HIGH' region" evidence="10">
    <location>
        <begin position="43"/>
        <end position="51"/>
    </location>
</feature>
<sequence length="551" mass="62701">MSTNQSTHWADINADKILRTRQASSDDRGNQNHQFVCASGITPSGTVHIGNFREIMSVDLVVRALADKGAKVRFIYSWDDYDVFRKVPKNMPNPEELEKYLRWPITMVPDPHGKEESYARANERAVEELLVQVGIQPEYIYQASKYRAGDYAQGIRTALEHRDTIRGILDQYRSQPLPEDWWPVSVFSSFTHKDTTTVLAWDGEWGLTYRCDETGKEETLDLRSTSNAKLPWRVDWPMRWAYEGVDFEPAGKDHHSEGGSFDTSKQICKAVYGVDAPVTFQYDFISIKGRGGKISSSSGEVISLDDVLEVYTPQVTRYLFAGTRPNTEFAISFDLDVIKIYEDYDRCERIYFGIDQVNEKKAAKERRIYELSQVHGPMESQPFQLPFRHLCNLLLIMNGDIDRAIRAFEEVPALESQGALGEQWWAQARQRAACAWRWLHSFAPEDFVFTLREPQDGPADLSAWEGAPPEAISRAALKALADLVSRGISQYSDKELQDAMYGLSREAGIEPKDFFTVMYQVLIGRQKGPRLAGFLKTLGQERVAAILALYL</sequence>
<dbReference type="STRING" id="1480694.DC28_04665"/>
<dbReference type="Proteomes" id="UP000029692">
    <property type="component" value="Unassembled WGS sequence"/>
</dbReference>
<comment type="catalytic activity">
    <reaction evidence="9 10">
        <text>tRNA(Lys) + L-lysine + ATP = L-lysyl-tRNA(Lys) + AMP + diphosphate</text>
        <dbReference type="Rhea" id="RHEA:20792"/>
        <dbReference type="Rhea" id="RHEA-COMP:9696"/>
        <dbReference type="Rhea" id="RHEA-COMP:9697"/>
        <dbReference type="ChEBI" id="CHEBI:30616"/>
        <dbReference type="ChEBI" id="CHEBI:32551"/>
        <dbReference type="ChEBI" id="CHEBI:33019"/>
        <dbReference type="ChEBI" id="CHEBI:78442"/>
        <dbReference type="ChEBI" id="CHEBI:78529"/>
        <dbReference type="ChEBI" id="CHEBI:456215"/>
        <dbReference type="EC" id="6.1.1.6"/>
    </reaction>
</comment>
<feature type="short sequence motif" description="'KMSKS' region" evidence="10">
    <location>
        <begin position="293"/>
        <end position="297"/>
    </location>
</feature>
<dbReference type="Gene3D" id="1.10.10.350">
    <property type="match status" value="1"/>
</dbReference>
<dbReference type="PANTHER" id="PTHR37940">
    <property type="entry name" value="LYSINE--TRNA LIGASE"/>
    <property type="match status" value="1"/>
</dbReference>
<dbReference type="InterPro" id="IPR042078">
    <property type="entry name" value="Lys-tRNA-ligase_SC_fold"/>
</dbReference>
<dbReference type="Pfam" id="PF01921">
    <property type="entry name" value="tRNA-synt_1f"/>
    <property type="match status" value="1"/>
</dbReference>
<dbReference type="CDD" id="cd00674">
    <property type="entry name" value="LysRS_core_class_I"/>
    <property type="match status" value="1"/>
</dbReference>
<evidence type="ECO:0000256" key="2">
    <source>
        <dbReference type="ARBA" id="ARBA00005594"/>
    </source>
</evidence>